<dbReference type="EMBL" id="JBHTLU010000014">
    <property type="protein sequence ID" value="MFD1220909.1"/>
    <property type="molecule type" value="Genomic_DNA"/>
</dbReference>
<reference evidence="3" key="1">
    <citation type="journal article" date="2019" name="Int. J. Syst. Evol. Microbiol.">
        <title>The Global Catalogue of Microorganisms (GCM) 10K type strain sequencing project: providing services to taxonomists for standard genome sequencing and annotation.</title>
        <authorList>
            <consortium name="The Broad Institute Genomics Platform"/>
            <consortium name="The Broad Institute Genome Sequencing Center for Infectious Disease"/>
            <person name="Wu L."/>
            <person name="Ma J."/>
        </authorList>
    </citation>
    <scope>NUCLEOTIDE SEQUENCE [LARGE SCALE GENOMIC DNA]</scope>
    <source>
        <strain evidence="3">CCUG 53270</strain>
    </source>
</reference>
<accession>A0ABW3UNA7</accession>
<comment type="caution">
    <text evidence="2">The sequence shown here is derived from an EMBL/GenBank/DDBJ whole genome shotgun (WGS) entry which is preliminary data.</text>
</comment>
<organism evidence="2 3">
    <name type="scientific">Paenibacillus vulneris</name>
    <dbReference type="NCBI Taxonomy" id="1133364"/>
    <lineage>
        <taxon>Bacteria</taxon>
        <taxon>Bacillati</taxon>
        <taxon>Bacillota</taxon>
        <taxon>Bacilli</taxon>
        <taxon>Bacillales</taxon>
        <taxon>Paenibacillaceae</taxon>
        <taxon>Paenibacillus</taxon>
    </lineage>
</organism>
<dbReference type="Gene3D" id="1.10.260.40">
    <property type="entry name" value="lambda repressor-like DNA-binding domains"/>
    <property type="match status" value="1"/>
</dbReference>
<evidence type="ECO:0000313" key="2">
    <source>
        <dbReference type="EMBL" id="MFD1220909.1"/>
    </source>
</evidence>
<protein>
    <recommendedName>
        <fullName evidence="4">HTH cro/C1-type domain-containing protein</fullName>
    </recommendedName>
</protein>
<dbReference type="Proteomes" id="UP001597180">
    <property type="component" value="Unassembled WGS sequence"/>
</dbReference>
<evidence type="ECO:0000256" key="1">
    <source>
        <dbReference type="SAM" id="MobiDB-lite"/>
    </source>
</evidence>
<dbReference type="InterPro" id="IPR010982">
    <property type="entry name" value="Lambda_DNA-bd_dom_sf"/>
</dbReference>
<sequence>MKYHELLSRYIEESKLSLGELVLRLKNRDIDITKSYISKLKNGNKPPASEEITRALAEVTGGDPDALVMAAYIDKAPTEVKDALREAEKYRFAFHLTRKLMDFMEFYNEHQEIQEDLLHEIQSMGDELREAYHYDYPFDKLKEDPESALQLIGSLRSRFFPQSPSVTMGSETIHFANYLDDKGQIVRPFPRTENAASPSYNKAADSGNDPDVTRRMLEAARDLMKETDDYIDFLENMGVEAEYVEDILKDVIYMKRYMNKLYNNIHGLQHTLQEGKRPGKSTRNPIGALGIVTEESGEYLSQAAYNGKPAPLTEQERKEFEAKRKLFEKFNGEH</sequence>
<evidence type="ECO:0008006" key="4">
    <source>
        <dbReference type="Google" id="ProtNLM"/>
    </source>
</evidence>
<proteinExistence type="predicted"/>
<dbReference type="RefSeq" id="WP_345591889.1">
    <property type="nucleotide sequence ID" value="NZ_BAABJG010000029.1"/>
</dbReference>
<evidence type="ECO:0000313" key="3">
    <source>
        <dbReference type="Proteomes" id="UP001597180"/>
    </source>
</evidence>
<keyword evidence="3" id="KW-1185">Reference proteome</keyword>
<feature type="region of interest" description="Disordered" evidence="1">
    <location>
        <begin position="192"/>
        <end position="211"/>
    </location>
</feature>
<name>A0ABW3UNA7_9BACL</name>
<gene>
    <name evidence="2" type="ORF">ACFQ4B_12360</name>
</gene>